<dbReference type="RefSeq" id="WP_172773288.1">
    <property type="nucleotide sequence ID" value="NZ_JABDSH010000091.1"/>
</dbReference>
<protein>
    <recommendedName>
        <fullName evidence="3">Apea-like HEPN domain-containing protein</fullName>
    </recommendedName>
</protein>
<dbReference type="Proteomes" id="UP000555193">
    <property type="component" value="Unassembled WGS sequence"/>
</dbReference>
<evidence type="ECO:0000313" key="2">
    <source>
        <dbReference type="Proteomes" id="UP000555193"/>
    </source>
</evidence>
<gene>
    <name evidence="1" type="ORF">HKQ54_19725</name>
</gene>
<evidence type="ECO:0008006" key="3">
    <source>
        <dbReference type="Google" id="ProtNLM"/>
    </source>
</evidence>
<sequence length="343" mass="40011">MGKIKINEANSYLEERFKEYINKNIPDSIVKVEPRLIYLTEEQFNKASKINIKFDVLKILTLKFLIIEFESVDYIIVIGHNDINCENDDITSIDIDEAFYLTAAFASNINIREGSNAYEMLNALYEPEDPTIFQGYELDTLSIYFEPIKIFQLPEICEKPTAFKKYVGSFLMYNKELLLLPFTPKTKQAYLDVFSDLNCMNENILSSSVSYCWRYCFLDIYRCLEPKFTYPCIKQLKNELSITHTSSVIDNSLSSILGWRAKEEGSMITLFESLSPSLKTEFESCKKDDEAEQIGKRIYKLRNSIVHHYSVEDNIEDVRTVEEWDNLVCLMLKSIKEIYTLYV</sequence>
<organism evidence="1 2">
    <name type="scientific">Phocaeicola vulgatus</name>
    <name type="common">Bacteroides vulgatus</name>
    <dbReference type="NCBI Taxonomy" id="821"/>
    <lineage>
        <taxon>Bacteria</taxon>
        <taxon>Pseudomonadati</taxon>
        <taxon>Bacteroidota</taxon>
        <taxon>Bacteroidia</taxon>
        <taxon>Bacteroidales</taxon>
        <taxon>Bacteroidaceae</taxon>
        <taxon>Phocaeicola</taxon>
    </lineage>
</organism>
<proteinExistence type="predicted"/>
<dbReference type="EMBL" id="JABDSH010000091">
    <property type="protein sequence ID" value="NMW38309.1"/>
    <property type="molecule type" value="Genomic_DNA"/>
</dbReference>
<accession>A0ABD6LAN3</accession>
<evidence type="ECO:0000313" key="1">
    <source>
        <dbReference type="EMBL" id="NMW38309.1"/>
    </source>
</evidence>
<name>A0ABD6LAN3_PHOVU</name>
<comment type="caution">
    <text evidence="1">The sequence shown here is derived from an EMBL/GenBank/DDBJ whole genome shotgun (WGS) entry which is preliminary data.</text>
</comment>
<dbReference type="AlphaFoldDB" id="A0ABD6LAN3"/>
<reference evidence="1 2" key="1">
    <citation type="submission" date="2020-04" db="EMBL/GenBank/DDBJ databases">
        <title>A novel gut-associated lysogenic phage, Bacteroides phage BV01, alters the host transcriptome and bile acid metabolism in Bacteroides vulgatus.</title>
        <authorList>
            <person name="Campbell D.E."/>
            <person name="Ly L."/>
            <person name="Ridlon J.M."/>
            <person name="Hsiao A."/>
            <person name="Degnan P.H."/>
        </authorList>
    </citation>
    <scope>NUCLEOTIDE SEQUENCE [LARGE SCALE GENOMIC DNA]</scope>
    <source>
        <strain evidence="1 2">VPI-4506</strain>
    </source>
</reference>